<evidence type="ECO:0000313" key="2">
    <source>
        <dbReference type="Proteomes" id="UP001497516"/>
    </source>
</evidence>
<sequence length="124" mass="14537">MSQRGSFPATNVNGCGTVLCKHNVPAVIKTSGTETNPGRQFYGRPYWKQNESENPGTKNYRFFRWVEMVWDEMEDRKGSMESLIWKLEDSLLLAESKAERRKKEKKRLAQDMMVWMKDRETLLA</sequence>
<organism evidence="1 2">
    <name type="scientific">Linum trigynum</name>
    <dbReference type="NCBI Taxonomy" id="586398"/>
    <lineage>
        <taxon>Eukaryota</taxon>
        <taxon>Viridiplantae</taxon>
        <taxon>Streptophyta</taxon>
        <taxon>Embryophyta</taxon>
        <taxon>Tracheophyta</taxon>
        <taxon>Spermatophyta</taxon>
        <taxon>Magnoliopsida</taxon>
        <taxon>eudicotyledons</taxon>
        <taxon>Gunneridae</taxon>
        <taxon>Pentapetalae</taxon>
        <taxon>rosids</taxon>
        <taxon>fabids</taxon>
        <taxon>Malpighiales</taxon>
        <taxon>Linaceae</taxon>
        <taxon>Linum</taxon>
    </lineage>
</organism>
<accession>A0AAV2ESN0</accession>
<gene>
    <name evidence="1" type="ORF">LTRI10_LOCUS29715</name>
</gene>
<dbReference type="EMBL" id="OZ034818">
    <property type="protein sequence ID" value="CAL1388814.1"/>
    <property type="molecule type" value="Genomic_DNA"/>
</dbReference>
<evidence type="ECO:0000313" key="1">
    <source>
        <dbReference type="EMBL" id="CAL1388814.1"/>
    </source>
</evidence>
<dbReference type="Proteomes" id="UP001497516">
    <property type="component" value="Chromosome 5"/>
</dbReference>
<keyword evidence="2" id="KW-1185">Reference proteome</keyword>
<protein>
    <submittedName>
        <fullName evidence="1">Uncharacterized protein</fullName>
    </submittedName>
</protein>
<proteinExistence type="predicted"/>
<reference evidence="1 2" key="1">
    <citation type="submission" date="2024-04" db="EMBL/GenBank/DDBJ databases">
        <authorList>
            <person name="Fracassetti M."/>
        </authorList>
    </citation>
    <scope>NUCLEOTIDE SEQUENCE [LARGE SCALE GENOMIC DNA]</scope>
</reference>
<dbReference type="AlphaFoldDB" id="A0AAV2ESN0"/>
<name>A0AAV2ESN0_9ROSI</name>
<dbReference type="PANTHER" id="PTHR33248">
    <property type="entry name" value="ZINC ION-BINDING PROTEIN"/>
    <property type="match status" value="1"/>
</dbReference>